<dbReference type="SUPFAM" id="SSF51419">
    <property type="entry name" value="PLP-binding barrel"/>
    <property type="match status" value="2"/>
</dbReference>
<evidence type="ECO:0000256" key="1">
    <source>
        <dbReference type="ARBA" id="ARBA00022898"/>
    </source>
</evidence>
<name>A0A1K0FK57_9ACTN</name>
<proteinExistence type="inferred from homology"/>
<dbReference type="InterPro" id="IPR011078">
    <property type="entry name" value="PyrdxlP_homeostasis"/>
</dbReference>
<evidence type="ECO:0000313" key="6">
    <source>
        <dbReference type="Proteomes" id="UP000182486"/>
    </source>
</evidence>
<sequence length="270" mass="27394">MPEQARREELAASLAEVRERIARACTAAGRDPGSVALVAVTKTYPAADVVLLAGLGVTDVGENKDQEAAAKAAAVAEAGASVRWHFVGQLQRNKAASVVRYADVVESVGSLRLASALDAAAGKHRDRPLDVLIQVSLDGDPARGGAVDPAAGRSPAGAAAAGGSSPAGGGAAASPGASLDPERDLWRIADLVASAGMLRLRGLMAVAPLGWEPARAFAALAATADRLRADHPDATVLSAGMSGDLEEAVRHGATHVRIGTSLLGMRNTLR</sequence>
<evidence type="ECO:0000256" key="4">
    <source>
        <dbReference type="SAM" id="MobiDB-lite"/>
    </source>
</evidence>
<feature type="modified residue" description="N6-(pyridoxal phosphate)lysine" evidence="2 3">
    <location>
        <position position="42"/>
    </location>
</feature>
<dbReference type="HAMAP" id="MF_02087">
    <property type="entry name" value="PLP_homeostasis"/>
    <property type="match status" value="1"/>
</dbReference>
<evidence type="ECO:0000256" key="2">
    <source>
        <dbReference type="HAMAP-Rule" id="MF_02087"/>
    </source>
</evidence>
<dbReference type="AlphaFoldDB" id="A0A1K0FK57"/>
<dbReference type="PROSITE" id="PS01211">
    <property type="entry name" value="UPF0001"/>
    <property type="match status" value="1"/>
</dbReference>
<keyword evidence="1 2" id="KW-0663">Pyridoxal phosphate</keyword>
<dbReference type="PANTHER" id="PTHR10146">
    <property type="entry name" value="PROLINE SYNTHETASE CO-TRANSCRIBED BACTERIAL HOMOLOG PROTEIN"/>
    <property type="match status" value="1"/>
</dbReference>
<gene>
    <name evidence="5" type="ORF">BG844_16045</name>
</gene>
<dbReference type="EMBL" id="MEIA01000164">
    <property type="protein sequence ID" value="OJF13255.1"/>
    <property type="molecule type" value="Genomic_DNA"/>
</dbReference>
<comment type="cofactor">
    <cofactor evidence="3">
        <name>pyridoxal 5'-phosphate</name>
        <dbReference type="ChEBI" id="CHEBI:597326"/>
    </cofactor>
</comment>
<feature type="compositionally biased region" description="Low complexity" evidence="4">
    <location>
        <begin position="149"/>
        <end position="164"/>
    </location>
</feature>
<dbReference type="Gene3D" id="3.20.20.10">
    <property type="entry name" value="Alanine racemase"/>
    <property type="match status" value="1"/>
</dbReference>
<dbReference type="PIRSF" id="PIRSF004848">
    <property type="entry name" value="YBL036c_PLPDEIII"/>
    <property type="match status" value="1"/>
</dbReference>
<comment type="caution">
    <text evidence="5">The sequence shown here is derived from an EMBL/GenBank/DDBJ whole genome shotgun (WGS) entry which is preliminary data.</text>
</comment>
<comment type="function">
    <text evidence="2">Pyridoxal 5'-phosphate (PLP)-binding protein, which is involved in PLP homeostasis.</text>
</comment>
<comment type="similarity">
    <text evidence="2">Belongs to the pyridoxal phosphate-binding protein YggS/PROSC family.</text>
</comment>
<evidence type="ECO:0000256" key="3">
    <source>
        <dbReference type="PIRSR" id="PIRSR004848-1"/>
    </source>
</evidence>
<dbReference type="CDD" id="cd00635">
    <property type="entry name" value="PLPDE_III_YBL036c_like"/>
    <property type="match status" value="1"/>
</dbReference>
<keyword evidence="6" id="KW-1185">Reference proteome</keyword>
<protein>
    <recommendedName>
        <fullName evidence="2">Pyridoxal phosphate homeostasis protein</fullName>
        <shortName evidence="2">PLP homeostasis protein</shortName>
    </recommendedName>
</protein>
<dbReference type="GO" id="GO:0030170">
    <property type="term" value="F:pyridoxal phosphate binding"/>
    <property type="evidence" value="ECO:0007669"/>
    <property type="project" value="UniProtKB-UniRule"/>
</dbReference>
<organism evidence="5 6">
    <name type="scientific">Couchioplanes caeruleus subsp. caeruleus</name>
    <dbReference type="NCBI Taxonomy" id="56427"/>
    <lineage>
        <taxon>Bacteria</taxon>
        <taxon>Bacillati</taxon>
        <taxon>Actinomycetota</taxon>
        <taxon>Actinomycetes</taxon>
        <taxon>Micromonosporales</taxon>
        <taxon>Micromonosporaceae</taxon>
        <taxon>Couchioplanes</taxon>
    </lineage>
</organism>
<dbReference type="Proteomes" id="UP000182486">
    <property type="component" value="Unassembled WGS sequence"/>
</dbReference>
<dbReference type="PANTHER" id="PTHR10146:SF14">
    <property type="entry name" value="PYRIDOXAL PHOSPHATE HOMEOSTASIS PROTEIN"/>
    <property type="match status" value="1"/>
</dbReference>
<reference evidence="5 6" key="1">
    <citation type="submission" date="2016-09" db="EMBL/GenBank/DDBJ databases">
        <title>Couchioplanes caeruleus draft genome sequence.</title>
        <authorList>
            <person name="Sheehan J."/>
            <person name="Caffrey P."/>
        </authorList>
    </citation>
    <scope>NUCLEOTIDE SEQUENCE [LARGE SCALE GENOMIC DNA]</scope>
    <source>
        <strain evidence="5 6">DSM 43634</strain>
    </source>
</reference>
<dbReference type="InterPro" id="IPR029066">
    <property type="entry name" value="PLP-binding_barrel"/>
</dbReference>
<evidence type="ECO:0000313" key="5">
    <source>
        <dbReference type="EMBL" id="OJF13255.1"/>
    </source>
</evidence>
<feature type="region of interest" description="Disordered" evidence="4">
    <location>
        <begin position="143"/>
        <end position="178"/>
    </location>
</feature>
<dbReference type="RefSeq" id="WP_071806134.1">
    <property type="nucleotide sequence ID" value="NZ_MEIA01000164.1"/>
</dbReference>
<accession>A0A1K0FK57</accession>